<evidence type="ECO:0000259" key="10">
    <source>
        <dbReference type="Pfam" id="PF00675"/>
    </source>
</evidence>
<dbReference type="GO" id="GO:0006508">
    <property type="term" value="P:proteolysis"/>
    <property type="evidence" value="ECO:0007669"/>
    <property type="project" value="UniProtKB-KW"/>
</dbReference>
<dbReference type="PROSITE" id="PS00143">
    <property type="entry name" value="INSULINASE"/>
    <property type="match status" value="1"/>
</dbReference>
<comment type="caution">
    <text evidence="12">The sequence shown here is derived from an EMBL/GenBank/DDBJ whole genome shotgun (WGS) entry which is preliminary data.</text>
</comment>
<name>A0A4R8DTG1_9BACT</name>
<evidence type="ECO:0000256" key="1">
    <source>
        <dbReference type="ARBA" id="ARBA00001947"/>
    </source>
</evidence>
<feature type="domain" description="Peptidase M16 C-terminal" evidence="11">
    <location>
        <begin position="208"/>
        <end position="391"/>
    </location>
</feature>
<dbReference type="AlphaFoldDB" id="A0A4R8DTG1"/>
<evidence type="ECO:0000259" key="11">
    <source>
        <dbReference type="Pfam" id="PF05193"/>
    </source>
</evidence>
<keyword evidence="6" id="KW-0862">Zinc</keyword>
<evidence type="ECO:0000313" key="12">
    <source>
        <dbReference type="EMBL" id="TDX00715.1"/>
    </source>
</evidence>
<feature type="domain" description="Peptidase M16 C-terminal" evidence="11">
    <location>
        <begin position="690"/>
        <end position="868"/>
    </location>
</feature>
<dbReference type="InterPro" id="IPR050626">
    <property type="entry name" value="Peptidase_M16"/>
</dbReference>
<dbReference type="InterPro" id="IPR011249">
    <property type="entry name" value="Metalloenz_LuxS/M16"/>
</dbReference>
<keyword evidence="9" id="KW-0732">Signal</keyword>
<evidence type="ECO:0000256" key="9">
    <source>
        <dbReference type="SAM" id="SignalP"/>
    </source>
</evidence>
<protein>
    <submittedName>
        <fullName evidence="12">Zinc protease</fullName>
    </submittedName>
</protein>
<evidence type="ECO:0000313" key="13">
    <source>
        <dbReference type="Proteomes" id="UP000294498"/>
    </source>
</evidence>
<dbReference type="GO" id="GO:0046872">
    <property type="term" value="F:metal ion binding"/>
    <property type="evidence" value="ECO:0007669"/>
    <property type="project" value="UniProtKB-KW"/>
</dbReference>
<keyword evidence="4" id="KW-0479">Metal-binding</keyword>
<dbReference type="InterPro" id="IPR007863">
    <property type="entry name" value="Peptidase_M16_C"/>
</dbReference>
<dbReference type="OrthoDB" id="9811314at2"/>
<feature type="domain" description="Peptidase M16 N-terminal" evidence="10">
    <location>
        <begin position="56"/>
        <end position="170"/>
    </location>
</feature>
<accession>A0A4R8DTG1</accession>
<dbReference type="SUPFAM" id="SSF63411">
    <property type="entry name" value="LuxS/MPP-like metallohydrolase"/>
    <property type="match status" value="4"/>
</dbReference>
<dbReference type="PANTHER" id="PTHR43690:SF34">
    <property type="entry name" value="ZINC PROTEASE PQQL-LIKE"/>
    <property type="match status" value="1"/>
</dbReference>
<evidence type="ECO:0000256" key="7">
    <source>
        <dbReference type="ARBA" id="ARBA00023049"/>
    </source>
</evidence>
<dbReference type="RefSeq" id="WP_133992628.1">
    <property type="nucleotide sequence ID" value="NZ_SODV01000001.1"/>
</dbReference>
<evidence type="ECO:0000256" key="3">
    <source>
        <dbReference type="ARBA" id="ARBA00022670"/>
    </source>
</evidence>
<evidence type="ECO:0000256" key="6">
    <source>
        <dbReference type="ARBA" id="ARBA00022833"/>
    </source>
</evidence>
<reference evidence="12 13" key="1">
    <citation type="submission" date="2019-03" db="EMBL/GenBank/DDBJ databases">
        <title>Genomic Encyclopedia of Type Strains, Phase IV (KMG-IV): sequencing the most valuable type-strain genomes for metagenomic binning, comparative biology and taxonomic classification.</title>
        <authorList>
            <person name="Goeker M."/>
        </authorList>
    </citation>
    <scope>NUCLEOTIDE SEQUENCE [LARGE SCALE GENOMIC DNA]</scope>
    <source>
        <strain evidence="12 13">DSM 100059</strain>
    </source>
</reference>
<dbReference type="Gene3D" id="3.30.830.10">
    <property type="entry name" value="Metalloenzyme, LuxS/M16 peptidase-like"/>
    <property type="match status" value="4"/>
</dbReference>
<evidence type="ECO:0000256" key="5">
    <source>
        <dbReference type="ARBA" id="ARBA00022801"/>
    </source>
</evidence>
<dbReference type="GO" id="GO:0004222">
    <property type="term" value="F:metalloendopeptidase activity"/>
    <property type="evidence" value="ECO:0007669"/>
    <property type="project" value="InterPro"/>
</dbReference>
<feature type="signal peptide" evidence="9">
    <location>
        <begin position="1"/>
        <end position="23"/>
    </location>
</feature>
<organism evidence="12 13">
    <name type="scientific">Dinghuibacter silviterrae</name>
    <dbReference type="NCBI Taxonomy" id="1539049"/>
    <lineage>
        <taxon>Bacteria</taxon>
        <taxon>Pseudomonadati</taxon>
        <taxon>Bacteroidota</taxon>
        <taxon>Chitinophagia</taxon>
        <taxon>Chitinophagales</taxon>
        <taxon>Chitinophagaceae</taxon>
        <taxon>Dinghuibacter</taxon>
    </lineage>
</organism>
<dbReference type="Pfam" id="PF00675">
    <property type="entry name" value="Peptidase_M16"/>
    <property type="match status" value="1"/>
</dbReference>
<feature type="chain" id="PRO_5020729140" evidence="9">
    <location>
        <begin position="24"/>
        <end position="937"/>
    </location>
</feature>
<dbReference type="PANTHER" id="PTHR43690">
    <property type="entry name" value="NARDILYSIN"/>
    <property type="match status" value="1"/>
</dbReference>
<dbReference type="Pfam" id="PF05193">
    <property type="entry name" value="Peptidase_M16_C"/>
    <property type="match status" value="2"/>
</dbReference>
<evidence type="ECO:0000256" key="8">
    <source>
        <dbReference type="RuleBase" id="RU004447"/>
    </source>
</evidence>
<dbReference type="Proteomes" id="UP000294498">
    <property type="component" value="Unassembled WGS sequence"/>
</dbReference>
<gene>
    <name evidence="12" type="ORF">EDB95_1741</name>
</gene>
<dbReference type="InterPro" id="IPR011765">
    <property type="entry name" value="Pept_M16_N"/>
</dbReference>
<dbReference type="InterPro" id="IPR001431">
    <property type="entry name" value="Pept_M16_Zn_BS"/>
</dbReference>
<comment type="similarity">
    <text evidence="2 8">Belongs to the peptidase M16 family.</text>
</comment>
<keyword evidence="5" id="KW-0378">Hydrolase</keyword>
<comment type="cofactor">
    <cofactor evidence="1">
        <name>Zn(2+)</name>
        <dbReference type="ChEBI" id="CHEBI:29105"/>
    </cofactor>
</comment>
<keyword evidence="7" id="KW-0482">Metalloprotease</keyword>
<proteinExistence type="inferred from homology"/>
<sequence>MQKNLLQVLGSACLLLTLSTTHAQVNLDTVLPVDPQVRIGHLDNGLTYYIRRNGLPEKKVELRLVVNAGSILEDENQRGLAHFCEHMAFNGTKHFQKNDLVSFLQSIGVQFGADLNAFTSFDETEYILPIPTDKPGNLDTGFLILEDWAHNVSYTTQDINEERPVILEESRLGKGAGQRMRDKYFPVLFAGSKYAERLPIGLDSIIRNFSPDTLRKFYHDWYRPDLMAVVVVGDVDPDKAEALIKQHFAGLTNPSPELPRIYADVPARNQSEGLVVTDKEATNYNVELLYSFQKKQPVVTLSNYRNDMLKELFRIMIGQRLAELTQKENPPFLNASAGFTDIVRQYEAFYGSALVGKDGVDRSGNALIQEIDRVRQFGFTDAELTRGKKSLLNSMEQAYQERDKTESGDLVDEYIQNFLEQEPVPGIANEYRYYNELMPGITAAEVSALTGELKENPHYLVLLTGPDKGNFPLPSSDSLLAMADHASAMTVQPYEEKAVATDLITDKPKPGTVVKESKNAALGTTELTFASGVKVILKPTDFKNDEILLQGFRKGGQNVYGAADRYNAAYASEIVQAMGIGDFSPTDLKKINAGKTVTVTPQLGALSANLSGSSSVKDLETMLQMVYLYCTNPRKDTALFRAYVSRRVTALQFLMANPQAAFIDTMQQTLYQGNPLAPILVPHADYFKNLSADRILQLFKEQFGTGKGFTFTLVGSFEVEKVKPLLEQYLGSLPAEGKTFGFVDNGVRPLEKGTTLVAHKGKDKKCLILKFYNAQVPYSESSDLALDGLSEVLNIRIIDRLREKIGGIYSGGTFADMSRYPYGNASLVLQLPCNPDKKDTLLTAFREELDKIKKEGPTAEDLAKVKAQWQEKHVTDVKENTYWQEALHSIYLLDATPGATVDYLGRISALKASDIQAVAKLVTPESQSFTAIMLPAE</sequence>
<evidence type="ECO:0000256" key="2">
    <source>
        <dbReference type="ARBA" id="ARBA00007261"/>
    </source>
</evidence>
<evidence type="ECO:0000256" key="4">
    <source>
        <dbReference type="ARBA" id="ARBA00022723"/>
    </source>
</evidence>
<dbReference type="EMBL" id="SODV01000001">
    <property type="protein sequence ID" value="TDX00715.1"/>
    <property type="molecule type" value="Genomic_DNA"/>
</dbReference>
<keyword evidence="13" id="KW-1185">Reference proteome</keyword>
<keyword evidence="3 12" id="KW-0645">Protease</keyword>